<accession>A0AAE0F668</accession>
<sequence length="254" mass="28019">MELGSSAYGTRGQKIRRINKASAQMLYRTHERLRQNNCFSQTNLPDRQAISNEGSVPSFVRCRVCTAVINKGSLGEFFDVDNYAFVRGDTSRLIWQPHCDYTGVQFPVSTSFYPARYDRLGFSDAPKHQGGMARVFKPVLNGTAHADDGRSECTGIFVDDGHRVYDCDLGKAESDRRALAEIDQLAELGRGGASAPFSDLLEHTIGPGLLKGGGVLLAPALELSSAQYRGRQLKEIYQLWAALQGARRRGETLL</sequence>
<gene>
    <name evidence="1" type="ORF">CYMTET_38868</name>
</gene>
<dbReference type="AlphaFoldDB" id="A0AAE0F668"/>
<organism evidence="1 2">
    <name type="scientific">Cymbomonas tetramitiformis</name>
    <dbReference type="NCBI Taxonomy" id="36881"/>
    <lineage>
        <taxon>Eukaryota</taxon>
        <taxon>Viridiplantae</taxon>
        <taxon>Chlorophyta</taxon>
        <taxon>Pyramimonadophyceae</taxon>
        <taxon>Pyramimonadales</taxon>
        <taxon>Pyramimonadaceae</taxon>
        <taxon>Cymbomonas</taxon>
    </lineage>
</organism>
<name>A0AAE0F668_9CHLO</name>
<evidence type="ECO:0000313" key="1">
    <source>
        <dbReference type="EMBL" id="KAK3251815.1"/>
    </source>
</evidence>
<dbReference type="Proteomes" id="UP001190700">
    <property type="component" value="Unassembled WGS sequence"/>
</dbReference>
<protein>
    <submittedName>
        <fullName evidence="1">Uncharacterized protein</fullName>
    </submittedName>
</protein>
<reference evidence="1 2" key="1">
    <citation type="journal article" date="2015" name="Genome Biol. Evol.">
        <title>Comparative Genomics of a Bacterivorous Green Alga Reveals Evolutionary Causalities and Consequences of Phago-Mixotrophic Mode of Nutrition.</title>
        <authorList>
            <person name="Burns J.A."/>
            <person name="Paasch A."/>
            <person name="Narechania A."/>
            <person name="Kim E."/>
        </authorList>
    </citation>
    <scope>NUCLEOTIDE SEQUENCE [LARGE SCALE GENOMIC DNA]</scope>
    <source>
        <strain evidence="1 2">PLY_AMNH</strain>
    </source>
</reference>
<keyword evidence="2" id="KW-1185">Reference proteome</keyword>
<dbReference type="EMBL" id="LGRX02025813">
    <property type="protein sequence ID" value="KAK3251815.1"/>
    <property type="molecule type" value="Genomic_DNA"/>
</dbReference>
<proteinExistence type="predicted"/>
<evidence type="ECO:0000313" key="2">
    <source>
        <dbReference type="Proteomes" id="UP001190700"/>
    </source>
</evidence>
<comment type="caution">
    <text evidence="1">The sequence shown here is derived from an EMBL/GenBank/DDBJ whole genome shotgun (WGS) entry which is preliminary data.</text>
</comment>